<dbReference type="PANTHER" id="PTHR20935">
    <property type="entry name" value="PHOSPHOGLYCERATE MUTASE-RELATED"/>
    <property type="match status" value="1"/>
</dbReference>
<evidence type="ECO:0000313" key="2">
    <source>
        <dbReference type="EMBL" id="QMW23520.1"/>
    </source>
</evidence>
<dbReference type="InterPro" id="IPR029033">
    <property type="entry name" value="His_PPase_superfam"/>
</dbReference>
<dbReference type="EMBL" id="CP059851">
    <property type="protein sequence ID" value="QMW23520.1"/>
    <property type="molecule type" value="Genomic_DNA"/>
</dbReference>
<dbReference type="GO" id="GO:0016787">
    <property type="term" value="F:hydrolase activity"/>
    <property type="evidence" value="ECO:0007669"/>
    <property type="project" value="UniProtKB-KW"/>
</dbReference>
<name>A0A7G5IJH8_9SPHN</name>
<evidence type="ECO:0000313" key="3">
    <source>
        <dbReference type="Proteomes" id="UP000515292"/>
    </source>
</evidence>
<reference evidence="2 3" key="1">
    <citation type="submission" date="2020-07" db="EMBL/GenBank/DDBJ databases">
        <title>Complete genome sequence for Sandaracinobacter sp. M6.</title>
        <authorList>
            <person name="Tang Y."/>
            <person name="Liu Q."/>
            <person name="Guo Z."/>
            <person name="Lei P."/>
            <person name="Huang B."/>
        </authorList>
    </citation>
    <scope>NUCLEOTIDE SEQUENCE [LARGE SCALE GENOMIC DNA]</scope>
    <source>
        <strain evidence="2 3">M6</strain>
    </source>
</reference>
<evidence type="ECO:0000256" key="1">
    <source>
        <dbReference type="ARBA" id="ARBA00022801"/>
    </source>
</evidence>
<dbReference type="SUPFAM" id="SSF53254">
    <property type="entry name" value="Phosphoglycerate mutase-like"/>
    <property type="match status" value="1"/>
</dbReference>
<accession>A0A7G5IJH8</accession>
<dbReference type="Proteomes" id="UP000515292">
    <property type="component" value="Chromosome"/>
</dbReference>
<dbReference type="KEGG" id="sand:H3309_03200"/>
<gene>
    <name evidence="2" type="ORF">H3309_03200</name>
</gene>
<proteinExistence type="predicted"/>
<protein>
    <submittedName>
        <fullName evidence="2">Histidine phosphatase family protein</fullName>
    </submittedName>
</protein>
<dbReference type="PANTHER" id="PTHR20935:SF0">
    <property type="entry name" value="SERINE_THREONINE-PROTEIN PHOSPHATASE PGAM5, MITOCHONDRIAL"/>
    <property type="match status" value="1"/>
</dbReference>
<dbReference type="InterPro" id="IPR051021">
    <property type="entry name" value="Mito_Ser/Thr_phosphatase"/>
</dbReference>
<dbReference type="RefSeq" id="WP_182297343.1">
    <property type="nucleotide sequence ID" value="NZ_CP059851.1"/>
</dbReference>
<dbReference type="Gene3D" id="3.40.50.1240">
    <property type="entry name" value="Phosphoglycerate mutase-like"/>
    <property type="match status" value="1"/>
</dbReference>
<keyword evidence="1" id="KW-0378">Hydrolase</keyword>
<dbReference type="AlphaFoldDB" id="A0A7G5IJH8"/>
<dbReference type="Pfam" id="PF00300">
    <property type="entry name" value="His_Phos_1"/>
    <property type="match status" value="1"/>
</dbReference>
<sequence length="202" mass="21275">MQLILIRHGQPLVGPDLAGDPPLSPEGQVQASITANLLAAEPIDRIVSSGMIRADATAAPLARALSLPIEPQPLIAETDRLTGRYASLETVRARGRDEWLRFLTDPLPYFGVDAAAFRADVLAGFAAILAGGGSTVAVFTHGFPINILLSHALRIPGEARFVLGYGSVTRLGARTLKRLTPYSINETAHIAAANVAAARVPA</sequence>
<dbReference type="CDD" id="cd07067">
    <property type="entry name" value="HP_PGM_like"/>
    <property type="match status" value="1"/>
</dbReference>
<keyword evidence="3" id="KW-1185">Reference proteome</keyword>
<dbReference type="SMART" id="SM00855">
    <property type="entry name" value="PGAM"/>
    <property type="match status" value="1"/>
</dbReference>
<dbReference type="InterPro" id="IPR013078">
    <property type="entry name" value="His_Pase_superF_clade-1"/>
</dbReference>
<organism evidence="2 3">
    <name type="scientific">Sandaracinobacteroides saxicola</name>
    <dbReference type="NCBI Taxonomy" id="2759707"/>
    <lineage>
        <taxon>Bacteria</taxon>
        <taxon>Pseudomonadati</taxon>
        <taxon>Pseudomonadota</taxon>
        <taxon>Alphaproteobacteria</taxon>
        <taxon>Sphingomonadales</taxon>
        <taxon>Sphingosinicellaceae</taxon>
        <taxon>Sandaracinobacteroides</taxon>
    </lineage>
</organism>